<gene>
    <name evidence="2" type="ORF">N7548_00255</name>
</gene>
<protein>
    <submittedName>
        <fullName evidence="2">Lactate racemase domain-containing protein</fullName>
    </submittedName>
</protein>
<organism evidence="2 3">
    <name type="scientific">Paracholeplasma manati</name>
    <dbReference type="NCBI Taxonomy" id="591373"/>
    <lineage>
        <taxon>Bacteria</taxon>
        <taxon>Bacillati</taxon>
        <taxon>Mycoplasmatota</taxon>
        <taxon>Mollicutes</taxon>
        <taxon>Acholeplasmatales</taxon>
        <taxon>Acholeplasmataceae</taxon>
        <taxon>Paracholeplasma</taxon>
    </lineage>
</organism>
<dbReference type="Gene3D" id="3.90.226.30">
    <property type="match status" value="1"/>
</dbReference>
<sequence>MELFFREQSPEGLSKEDILKGLKQSLEGKTLKKVLLIPPDFTRFHSNAGLITNLYYHLLKDHVQVDILPALGTHEPMSSSELDEMYGDIPHDRFIVHNWREDIVHVGEVPGDYIASITDGLWDRGVGMEVNRLIMDPNYDLIVSIGQVVPHEVIGMANHAKNVFVGCGGKTTINQSHMIGAVYGMERMMGKDFTPVRKLLDYALEHFLKDRPLIFVLTVTTAPKNVIKTHGLFIGDTRKVLEAAIEVSQQKNINFLDRGIKKCVVYLDPKEFKSTWLGNKSVYRTRMAIQDGGELIVLAAGVTKFGEDQRIDQLIRKYGYCGRLNVLELFKQNEDLQKNMGAAAHLIHSSSDGRFNITYAVKNITKEEVRGVHFNAVDYDEVVKKYDPTTLEPGWNTLSDGEEIFFIPNPALGLWIDKNRF</sequence>
<dbReference type="Proteomes" id="UP001177160">
    <property type="component" value="Unassembled WGS sequence"/>
</dbReference>
<accession>A0ABT2Y447</accession>
<dbReference type="Gene3D" id="3.40.50.11440">
    <property type="match status" value="1"/>
</dbReference>
<dbReference type="InterPro" id="IPR018657">
    <property type="entry name" value="LarA-like_N"/>
</dbReference>
<dbReference type="PANTHER" id="PTHR33171:SF17">
    <property type="entry name" value="LARA-LIKE N-TERMINAL DOMAIN-CONTAINING PROTEIN"/>
    <property type="match status" value="1"/>
</dbReference>
<evidence type="ECO:0000259" key="1">
    <source>
        <dbReference type="Pfam" id="PF09861"/>
    </source>
</evidence>
<dbReference type="EMBL" id="JAOVQM010000001">
    <property type="protein sequence ID" value="MCV2231257.1"/>
    <property type="molecule type" value="Genomic_DNA"/>
</dbReference>
<feature type="domain" description="LarA-like N-terminal" evidence="1">
    <location>
        <begin position="31"/>
        <end position="179"/>
    </location>
</feature>
<name>A0ABT2Y447_9MOLU</name>
<evidence type="ECO:0000313" key="2">
    <source>
        <dbReference type="EMBL" id="MCV2231257.1"/>
    </source>
</evidence>
<dbReference type="RefSeq" id="WP_263607370.1">
    <property type="nucleotide sequence ID" value="NZ_JAOVQM010000001.1"/>
</dbReference>
<dbReference type="InterPro" id="IPR048068">
    <property type="entry name" value="LarA-like"/>
</dbReference>
<dbReference type="InterPro" id="IPR043166">
    <property type="entry name" value="LarA-like_C"/>
</dbReference>
<comment type="caution">
    <text evidence="2">The sequence shown here is derived from an EMBL/GenBank/DDBJ whole genome shotgun (WGS) entry which is preliminary data.</text>
</comment>
<proteinExistence type="predicted"/>
<reference evidence="2" key="1">
    <citation type="submission" date="2022-09" db="EMBL/GenBank/DDBJ databases">
        <title>Novel Mycoplasma species identified in domestic and wild animals.</title>
        <authorList>
            <person name="Volokhov D.V."/>
            <person name="Furtak V.A."/>
            <person name="Zagorodnyaya T.A."/>
        </authorList>
    </citation>
    <scope>NUCLEOTIDE SEQUENCE</scope>
    <source>
        <strain evidence="2">Oakley</strain>
    </source>
</reference>
<dbReference type="PANTHER" id="PTHR33171">
    <property type="entry name" value="LAR_N DOMAIN-CONTAINING PROTEIN"/>
    <property type="match status" value="1"/>
</dbReference>
<dbReference type="Pfam" id="PF09861">
    <property type="entry name" value="Lar_N"/>
    <property type="match status" value="1"/>
</dbReference>
<keyword evidence="3" id="KW-1185">Reference proteome</keyword>
<evidence type="ECO:0000313" key="3">
    <source>
        <dbReference type="Proteomes" id="UP001177160"/>
    </source>
</evidence>